<dbReference type="Pfam" id="PF06081">
    <property type="entry name" value="ArAE_1"/>
    <property type="match status" value="1"/>
</dbReference>
<comment type="subcellular location">
    <subcellularLocation>
        <location evidence="1">Cell membrane</location>
        <topology evidence="1">Multi-pass membrane protein</topology>
    </subcellularLocation>
</comment>
<feature type="transmembrane region" description="Helical" evidence="7">
    <location>
        <begin position="44"/>
        <end position="62"/>
    </location>
</feature>
<name>A0A4U6QFX3_9ACTN</name>
<organism evidence="8 9">
    <name type="scientific">Nakamurella flava</name>
    <dbReference type="NCBI Taxonomy" id="2576308"/>
    <lineage>
        <taxon>Bacteria</taxon>
        <taxon>Bacillati</taxon>
        <taxon>Actinomycetota</taxon>
        <taxon>Actinomycetes</taxon>
        <taxon>Nakamurellales</taxon>
        <taxon>Nakamurellaceae</taxon>
        <taxon>Nakamurella</taxon>
    </lineage>
</organism>
<dbReference type="InterPro" id="IPR010343">
    <property type="entry name" value="ArAE_1"/>
</dbReference>
<protein>
    <recommendedName>
        <fullName evidence="10">FUSC family protein</fullName>
    </recommendedName>
</protein>
<dbReference type="OrthoDB" id="4863675at2"/>
<feature type="region of interest" description="Disordered" evidence="6">
    <location>
        <begin position="1"/>
        <end position="20"/>
    </location>
</feature>
<gene>
    <name evidence="8" type="ORF">FDO65_15795</name>
</gene>
<keyword evidence="2" id="KW-1003">Cell membrane</keyword>
<comment type="caution">
    <text evidence="8">The sequence shown here is derived from an EMBL/GenBank/DDBJ whole genome shotgun (WGS) entry which is preliminary data.</text>
</comment>
<dbReference type="GO" id="GO:0005886">
    <property type="term" value="C:plasma membrane"/>
    <property type="evidence" value="ECO:0007669"/>
    <property type="project" value="UniProtKB-SubCell"/>
</dbReference>
<feature type="region of interest" description="Disordered" evidence="6">
    <location>
        <begin position="501"/>
        <end position="540"/>
    </location>
</feature>
<keyword evidence="4 7" id="KW-1133">Transmembrane helix</keyword>
<evidence type="ECO:0008006" key="10">
    <source>
        <dbReference type="Google" id="ProtNLM"/>
    </source>
</evidence>
<evidence type="ECO:0000313" key="9">
    <source>
        <dbReference type="Proteomes" id="UP000306985"/>
    </source>
</evidence>
<evidence type="ECO:0000256" key="7">
    <source>
        <dbReference type="SAM" id="Phobius"/>
    </source>
</evidence>
<evidence type="ECO:0000256" key="6">
    <source>
        <dbReference type="SAM" id="MobiDB-lite"/>
    </source>
</evidence>
<feature type="region of interest" description="Disordered" evidence="6">
    <location>
        <begin position="412"/>
        <end position="463"/>
    </location>
</feature>
<feature type="compositionally biased region" description="Low complexity" evidence="6">
    <location>
        <begin position="416"/>
        <end position="443"/>
    </location>
</feature>
<dbReference type="Proteomes" id="UP000306985">
    <property type="component" value="Unassembled WGS sequence"/>
</dbReference>
<evidence type="ECO:0000256" key="1">
    <source>
        <dbReference type="ARBA" id="ARBA00004651"/>
    </source>
</evidence>
<keyword evidence="5 7" id="KW-0472">Membrane</keyword>
<reference evidence="8 9" key="1">
    <citation type="submission" date="2019-05" db="EMBL/GenBank/DDBJ databases">
        <title>Nakamurella sp. N5BH11, whole genome shotgun sequence.</title>
        <authorList>
            <person name="Tuo L."/>
        </authorList>
    </citation>
    <scope>NUCLEOTIDE SEQUENCE [LARGE SCALE GENOMIC DNA]</scope>
    <source>
        <strain evidence="8 9">N5BH11</strain>
    </source>
</reference>
<accession>A0A4U6QFX3</accession>
<dbReference type="EMBL" id="SZZH01000003">
    <property type="protein sequence ID" value="TKV58942.1"/>
    <property type="molecule type" value="Genomic_DNA"/>
</dbReference>
<dbReference type="AlphaFoldDB" id="A0A4U6QFX3"/>
<proteinExistence type="predicted"/>
<evidence type="ECO:0000256" key="5">
    <source>
        <dbReference type="ARBA" id="ARBA00023136"/>
    </source>
</evidence>
<feature type="transmembrane region" description="Helical" evidence="7">
    <location>
        <begin position="98"/>
        <end position="127"/>
    </location>
</feature>
<evidence type="ECO:0000256" key="4">
    <source>
        <dbReference type="ARBA" id="ARBA00022989"/>
    </source>
</evidence>
<keyword evidence="9" id="KW-1185">Reference proteome</keyword>
<evidence type="ECO:0000256" key="2">
    <source>
        <dbReference type="ARBA" id="ARBA00022475"/>
    </source>
</evidence>
<sequence length="540" mass="56552">MAKVFTSEVGPGGPGARPQSRVRRLLADTRSRLRVRGAAAFGRALRLSGAAVAAFVVALAVFPSTVPILAPLTALLVVEVTLKDILASGLQRIASVTLGVLVAVGFSAYVGLSWWSLGVLLAVAIMLGQLLRLGPHALEVPISAMLVLAVGGSEAAASDRIFETLVGAGVGVLVNVVLPPAVRPRRAAESVDRFARELARLLAGAAAELRDPITQAQAVRWMEAARELSRQLPKIDAGLQELADSRRLNPRALGVPDTGANLRGELEALEHTTIAVRSMFRSILDGVRDDPNPDPAAGEDRRRIFAALVADVAVTVAAVGSLARAEGTDGEADRAAVVATTLATLRDARDRIDELASLRADPAEEGWQLTEPVRVTVHRVLRDLDEAVRQRVHTRPPAPGLAGPVELVSRWRPRRGAPGVGPARRGPHAPGQRLGPHSGAHPGRPGRRGGAEATGGLRPVGRSATETGAFRPVLRSVLETGTFRPVGRSAVETSLLRVVSPAGGSIPSARPVDGGDASAARTDRLPRLVEPPTSVDPSGR</sequence>
<evidence type="ECO:0000313" key="8">
    <source>
        <dbReference type="EMBL" id="TKV58942.1"/>
    </source>
</evidence>
<evidence type="ECO:0000256" key="3">
    <source>
        <dbReference type="ARBA" id="ARBA00022692"/>
    </source>
</evidence>
<keyword evidence="3 7" id="KW-0812">Transmembrane</keyword>